<feature type="domain" description="CHASE3" evidence="2">
    <location>
        <begin position="39"/>
        <end position="179"/>
    </location>
</feature>
<dbReference type="InterPro" id="IPR007891">
    <property type="entry name" value="CHASE3"/>
</dbReference>
<protein>
    <recommendedName>
        <fullName evidence="2">CHASE3 domain-containing protein</fullName>
    </recommendedName>
</protein>
<dbReference type="AlphaFoldDB" id="A0A084SH05"/>
<gene>
    <name evidence="3" type="ORF">Q664_45775</name>
</gene>
<name>A0A084SH05_9BACT</name>
<evidence type="ECO:0000313" key="3">
    <source>
        <dbReference type="EMBL" id="KFA87740.1"/>
    </source>
</evidence>
<proteinExistence type="predicted"/>
<dbReference type="Pfam" id="PF05227">
    <property type="entry name" value="CHASE3"/>
    <property type="match status" value="1"/>
</dbReference>
<organism evidence="3 4">
    <name type="scientific">Archangium violaceum Cb vi76</name>
    <dbReference type="NCBI Taxonomy" id="1406225"/>
    <lineage>
        <taxon>Bacteria</taxon>
        <taxon>Pseudomonadati</taxon>
        <taxon>Myxococcota</taxon>
        <taxon>Myxococcia</taxon>
        <taxon>Myxococcales</taxon>
        <taxon>Cystobacterineae</taxon>
        <taxon>Archangiaceae</taxon>
        <taxon>Archangium</taxon>
    </lineage>
</organism>
<evidence type="ECO:0000256" key="1">
    <source>
        <dbReference type="SAM" id="Phobius"/>
    </source>
</evidence>
<keyword evidence="1" id="KW-0472">Membrane</keyword>
<dbReference type="Proteomes" id="UP000028547">
    <property type="component" value="Unassembled WGS sequence"/>
</dbReference>
<dbReference type="RefSeq" id="WP_043411248.1">
    <property type="nucleotide sequence ID" value="NZ_JPMI01000347.1"/>
</dbReference>
<reference evidence="3 4" key="1">
    <citation type="submission" date="2014-07" db="EMBL/GenBank/DDBJ databases">
        <title>Draft Genome Sequence of Gephyronic Acid Producer, Cystobacter violaceus Strain Cb vi76.</title>
        <authorList>
            <person name="Stevens D.C."/>
            <person name="Young J."/>
            <person name="Carmichael R."/>
            <person name="Tan J."/>
            <person name="Taylor R.E."/>
        </authorList>
    </citation>
    <scope>NUCLEOTIDE SEQUENCE [LARGE SCALE GENOMIC DNA]</scope>
    <source>
        <strain evidence="3 4">Cb vi76</strain>
    </source>
</reference>
<accession>A0A084SH05</accession>
<keyword evidence="1" id="KW-1133">Transmembrane helix</keyword>
<dbReference type="Gene3D" id="6.10.340.10">
    <property type="match status" value="1"/>
</dbReference>
<feature type="non-terminal residue" evidence="3">
    <location>
        <position position="239"/>
    </location>
</feature>
<sequence length="239" mass="26656">MLQNLTISRKLQLGFGVLVALLATTIWGAYGFFLMLVTNQDYYRSRDVQIASLTTGIHLVKMENRVMEFALTGNESLLEPLPQWKAAVLENHARVGRLTANSPQVEQLLRQLMEQYQQQFLPHIENQVRLRRDLDAGRVPMEHVADYVKSGKGRKSLELMQNMAAAVVQHEVERNQRNTEVTDAQVSSVQRMLLGGGIVGPLLAVLLAWWLARSITQPLAEAVGLTGRLASGDLTASIE</sequence>
<evidence type="ECO:0000313" key="4">
    <source>
        <dbReference type="Proteomes" id="UP000028547"/>
    </source>
</evidence>
<evidence type="ECO:0000259" key="2">
    <source>
        <dbReference type="Pfam" id="PF05227"/>
    </source>
</evidence>
<dbReference type="EMBL" id="JPMI01000347">
    <property type="protein sequence ID" value="KFA87740.1"/>
    <property type="molecule type" value="Genomic_DNA"/>
</dbReference>
<feature type="transmembrane region" description="Helical" evidence="1">
    <location>
        <begin position="192"/>
        <end position="212"/>
    </location>
</feature>
<feature type="transmembrane region" description="Helical" evidence="1">
    <location>
        <begin position="12"/>
        <end position="37"/>
    </location>
</feature>
<keyword evidence="1" id="KW-0812">Transmembrane</keyword>
<comment type="caution">
    <text evidence="3">The sequence shown here is derived from an EMBL/GenBank/DDBJ whole genome shotgun (WGS) entry which is preliminary data.</text>
</comment>